<dbReference type="Proteomes" id="UP001150217">
    <property type="component" value="Unassembled WGS sequence"/>
</dbReference>
<evidence type="ECO:0000313" key="3">
    <source>
        <dbReference type="Proteomes" id="UP001150217"/>
    </source>
</evidence>
<comment type="caution">
    <text evidence="2">The sequence shown here is derived from an EMBL/GenBank/DDBJ whole genome shotgun (WGS) entry which is preliminary data.</text>
</comment>
<feature type="region of interest" description="Disordered" evidence="1">
    <location>
        <begin position="144"/>
        <end position="163"/>
    </location>
</feature>
<reference evidence="2" key="1">
    <citation type="submission" date="2022-08" db="EMBL/GenBank/DDBJ databases">
        <title>A Global Phylogenomic Analysis of the Shiitake Genus Lentinula.</title>
        <authorList>
            <consortium name="DOE Joint Genome Institute"/>
            <person name="Sierra-Patev S."/>
            <person name="Min B."/>
            <person name="Naranjo-Ortiz M."/>
            <person name="Looney B."/>
            <person name="Konkel Z."/>
            <person name="Slot J.C."/>
            <person name="Sakamoto Y."/>
            <person name="Steenwyk J.L."/>
            <person name="Rokas A."/>
            <person name="Carro J."/>
            <person name="Camarero S."/>
            <person name="Ferreira P."/>
            <person name="Molpeceres G."/>
            <person name="Ruiz-Duenas F.J."/>
            <person name="Serrano A."/>
            <person name="Henrissat B."/>
            <person name="Drula E."/>
            <person name="Hughes K.W."/>
            <person name="Mata J.L."/>
            <person name="Ishikawa N.K."/>
            <person name="Vargas-Isla R."/>
            <person name="Ushijima S."/>
            <person name="Smith C.A."/>
            <person name="Ahrendt S."/>
            <person name="Andreopoulos W."/>
            <person name="He G."/>
            <person name="Labutti K."/>
            <person name="Lipzen A."/>
            <person name="Ng V."/>
            <person name="Riley R."/>
            <person name="Sandor L."/>
            <person name="Barry K."/>
            <person name="Martinez A.T."/>
            <person name="Xiao Y."/>
            <person name="Gibbons J.G."/>
            <person name="Terashima K."/>
            <person name="Grigoriev I.V."/>
            <person name="Hibbett D.S."/>
        </authorList>
    </citation>
    <scope>NUCLEOTIDE SEQUENCE</scope>
    <source>
        <strain evidence="2">RHP3577 ss4</strain>
    </source>
</reference>
<protein>
    <recommendedName>
        <fullName evidence="4">CCHC-type domain-containing protein</fullName>
    </recommendedName>
</protein>
<dbReference type="EMBL" id="JANVFT010000040">
    <property type="protein sequence ID" value="KAJ4491885.1"/>
    <property type="molecule type" value="Genomic_DNA"/>
</dbReference>
<evidence type="ECO:0008006" key="4">
    <source>
        <dbReference type="Google" id="ProtNLM"/>
    </source>
</evidence>
<sequence>MASNGAVPPPIPEVSADLKFDGGVKVSWTPVKRRIVNSLKTQGLLGYTNGTITKPSPIIITISPPTHSPSLDAGTGTVPPPPPEPTRATAIFSPNLSLEEWIFHNNQARGIIESHVKDLPSLMPDVDEKTAREVLDTLEKEFTRKDGMQKKHPQGSSSHLPATTRSFPSSVAVPVAPFEVQPAPSTLEHKSLSYIQEIAIAAFPMNAFDNIIQNVTANTSLYPTAASVIQQISFQYSRVENRPDAVVSGDRIAQAHTATTPISPHAALLSRIEQLELMIAGKMARSGNGDKKCFNCGWTGDLKDECFRKGGGKEGQYLSWWRGKKDETVNQNPTSSMAIGEPTLHYAMAASDSHHC</sequence>
<feature type="compositionally biased region" description="Polar residues" evidence="1">
    <location>
        <begin position="154"/>
        <end position="163"/>
    </location>
</feature>
<evidence type="ECO:0000256" key="1">
    <source>
        <dbReference type="SAM" id="MobiDB-lite"/>
    </source>
</evidence>
<organism evidence="2 3">
    <name type="scientific">Lentinula lateritia</name>
    <dbReference type="NCBI Taxonomy" id="40482"/>
    <lineage>
        <taxon>Eukaryota</taxon>
        <taxon>Fungi</taxon>
        <taxon>Dikarya</taxon>
        <taxon>Basidiomycota</taxon>
        <taxon>Agaricomycotina</taxon>
        <taxon>Agaricomycetes</taxon>
        <taxon>Agaricomycetidae</taxon>
        <taxon>Agaricales</taxon>
        <taxon>Marasmiineae</taxon>
        <taxon>Omphalotaceae</taxon>
        <taxon>Lentinula</taxon>
    </lineage>
</organism>
<evidence type="ECO:0000313" key="2">
    <source>
        <dbReference type="EMBL" id="KAJ4491885.1"/>
    </source>
</evidence>
<accession>A0ABQ8VF26</accession>
<proteinExistence type="predicted"/>
<keyword evidence="3" id="KW-1185">Reference proteome</keyword>
<name>A0ABQ8VF26_9AGAR</name>
<gene>
    <name evidence="2" type="ORF">C8R41DRAFT_920247</name>
</gene>